<reference evidence="2" key="1">
    <citation type="submission" date="2020-05" db="EMBL/GenBank/DDBJ databases">
        <title>Identification of trans-AT polyketide cluster in two marine bacteria, producers of a novel glutaramide-containing polyketide sesbanimide D and analogs.</title>
        <authorList>
            <person name="Kacar D."/>
            <person name="Rodriguez P."/>
            <person name="Canedo L."/>
            <person name="Gonzalez E."/>
            <person name="Galan B."/>
            <person name="De La Calle F."/>
            <person name="Garcia J.L."/>
        </authorList>
    </citation>
    <scope>NUCLEOTIDE SEQUENCE</scope>
    <source>
        <strain evidence="2">PHM038</strain>
    </source>
</reference>
<gene>
    <name evidence="2" type="ORF">HK439_14695</name>
</gene>
<dbReference type="Proteomes" id="UP000598467">
    <property type="component" value="Unassembled WGS sequence"/>
</dbReference>
<protein>
    <submittedName>
        <fullName evidence="2">Uncharacterized protein</fullName>
    </submittedName>
</protein>
<feature type="transmembrane region" description="Helical" evidence="1">
    <location>
        <begin position="12"/>
        <end position="30"/>
    </location>
</feature>
<organism evidence="2 3">
    <name type="scientific">Roseibium aggregatum</name>
    <dbReference type="NCBI Taxonomy" id="187304"/>
    <lineage>
        <taxon>Bacteria</taxon>
        <taxon>Pseudomonadati</taxon>
        <taxon>Pseudomonadota</taxon>
        <taxon>Alphaproteobacteria</taxon>
        <taxon>Hyphomicrobiales</taxon>
        <taxon>Stappiaceae</taxon>
        <taxon>Roseibium</taxon>
    </lineage>
</organism>
<name>A0A926P1X8_9HYPH</name>
<evidence type="ECO:0000313" key="2">
    <source>
        <dbReference type="EMBL" id="MBD1547513.1"/>
    </source>
</evidence>
<accession>A0A926P1X8</accession>
<comment type="caution">
    <text evidence="2">The sequence shown here is derived from an EMBL/GenBank/DDBJ whole genome shotgun (WGS) entry which is preliminary data.</text>
</comment>
<dbReference type="EMBL" id="JABFCZ010000015">
    <property type="protein sequence ID" value="MBD1547513.1"/>
    <property type="molecule type" value="Genomic_DNA"/>
</dbReference>
<keyword evidence="1" id="KW-0472">Membrane</keyword>
<evidence type="ECO:0000313" key="3">
    <source>
        <dbReference type="Proteomes" id="UP000598467"/>
    </source>
</evidence>
<feature type="transmembrane region" description="Helical" evidence="1">
    <location>
        <begin position="50"/>
        <end position="76"/>
    </location>
</feature>
<proteinExistence type="predicted"/>
<evidence type="ECO:0000256" key="1">
    <source>
        <dbReference type="SAM" id="Phobius"/>
    </source>
</evidence>
<keyword evidence="1" id="KW-1133">Transmembrane helix</keyword>
<sequence length="80" mass="9192">MSSQTAEKPAFVLRLLLLVPIFNLFLRDAMYGAEDAKYWFAGNLFLTWMLAIYFIGYPAIIVPALTMVPLAFLWILETCR</sequence>
<dbReference type="AlphaFoldDB" id="A0A926P1X8"/>
<keyword evidence="1" id="KW-0812">Transmembrane</keyword>
<dbReference type="RefSeq" id="WP_190292265.1">
    <property type="nucleotide sequence ID" value="NZ_JABFCZ010000015.1"/>
</dbReference>